<dbReference type="InterPro" id="IPR012341">
    <property type="entry name" value="6hp_glycosidase-like_sf"/>
</dbReference>
<feature type="domain" description="Glycoside hydrolase family 9" evidence="9">
    <location>
        <begin position="4"/>
        <end position="54"/>
    </location>
</feature>
<keyword evidence="4" id="KW-0378">Hydrolase</keyword>
<reference evidence="10 11" key="1">
    <citation type="submission" date="2020-10" db="EMBL/GenBank/DDBJ databases">
        <title>The Coptis chinensis genome and diversification of protoberbering-type alkaloids.</title>
        <authorList>
            <person name="Wang B."/>
            <person name="Shu S."/>
            <person name="Song C."/>
            <person name="Liu Y."/>
        </authorList>
    </citation>
    <scope>NUCLEOTIDE SEQUENCE [LARGE SCALE GENOMIC DNA]</scope>
    <source>
        <strain evidence="10">HL-2020</strain>
        <tissue evidence="10">Leaf</tissue>
    </source>
</reference>
<comment type="catalytic activity">
    <reaction evidence="1">
        <text>Endohydrolysis of (1-&gt;4)-beta-D-glucosidic linkages in cellulose, lichenin and cereal beta-D-glucans.</text>
        <dbReference type="EC" id="3.2.1.4"/>
    </reaction>
</comment>
<keyword evidence="7" id="KW-0326">Glycosidase</keyword>
<dbReference type="InterPro" id="IPR008928">
    <property type="entry name" value="6-hairpin_glycosidase_sf"/>
</dbReference>
<evidence type="ECO:0000256" key="5">
    <source>
        <dbReference type="ARBA" id="ARBA00023001"/>
    </source>
</evidence>
<evidence type="ECO:0000256" key="6">
    <source>
        <dbReference type="ARBA" id="ARBA00023277"/>
    </source>
</evidence>
<dbReference type="AlphaFoldDB" id="A0A835M172"/>
<dbReference type="Pfam" id="PF00759">
    <property type="entry name" value="Glyco_hydro_9"/>
    <property type="match status" value="1"/>
</dbReference>
<organism evidence="10 11">
    <name type="scientific">Coptis chinensis</name>
    <dbReference type="NCBI Taxonomy" id="261450"/>
    <lineage>
        <taxon>Eukaryota</taxon>
        <taxon>Viridiplantae</taxon>
        <taxon>Streptophyta</taxon>
        <taxon>Embryophyta</taxon>
        <taxon>Tracheophyta</taxon>
        <taxon>Spermatophyta</taxon>
        <taxon>Magnoliopsida</taxon>
        <taxon>Ranunculales</taxon>
        <taxon>Ranunculaceae</taxon>
        <taxon>Coptidoideae</taxon>
        <taxon>Coptis</taxon>
    </lineage>
</organism>
<dbReference type="EC" id="3.2.1.4" evidence="3"/>
<evidence type="ECO:0000256" key="3">
    <source>
        <dbReference type="ARBA" id="ARBA00012601"/>
    </source>
</evidence>
<comment type="similarity">
    <text evidence="2">Belongs to the glycosyl hydrolase 9 (cellulase E) family.</text>
</comment>
<comment type="caution">
    <text evidence="10">The sequence shown here is derived from an EMBL/GenBank/DDBJ whole genome shotgun (WGS) entry which is preliminary data.</text>
</comment>
<dbReference type="SUPFAM" id="SSF48208">
    <property type="entry name" value="Six-hairpin glycosidases"/>
    <property type="match status" value="1"/>
</dbReference>
<evidence type="ECO:0000256" key="4">
    <source>
        <dbReference type="ARBA" id="ARBA00022801"/>
    </source>
</evidence>
<evidence type="ECO:0000313" key="10">
    <source>
        <dbReference type="EMBL" id="KAF9615863.1"/>
    </source>
</evidence>
<evidence type="ECO:0000256" key="2">
    <source>
        <dbReference type="ARBA" id="ARBA00007072"/>
    </source>
</evidence>
<keyword evidence="8" id="KW-0624">Polysaccharide degradation</keyword>
<evidence type="ECO:0000313" key="11">
    <source>
        <dbReference type="Proteomes" id="UP000631114"/>
    </source>
</evidence>
<evidence type="ECO:0000256" key="8">
    <source>
        <dbReference type="ARBA" id="ARBA00023326"/>
    </source>
</evidence>
<accession>A0A835M172</accession>
<protein>
    <recommendedName>
        <fullName evidence="3">cellulase</fullName>
        <ecNumber evidence="3">3.2.1.4</ecNumber>
    </recommendedName>
</protein>
<name>A0A835M172_9MAGN</name>
<evidence type="ECO:0000256" key="1">
    <source>
        <dbReference type="ARBA" id="ARBA00000966"/>
    </source>
</evidence>
<gene>
    <name evidence="10" type="ORF">IFM89_026756</name>
</gene>
<evidence type="ECO:0000259" key="9">
    <source>
        <dbReference type="Pfam" id="PF00759"/>
    </source>
</evidence>
<dbReference type="GO" id="GO:0030245">
    <property type="term" value="P:cellulose catabolic process"/>
    <property type="evidence" value="ECO:0007669"/>
    <property type="project" value="UniProtKB-KW"/>
</dbReference>
<dbReference type="EMBL" id="JADFTS010000003">
    <property type="protein sequence ID" value="KAF9615863.1"/>
    <property type="molecule type" value="Genomic_DNA"/>
</dbReference>
<keyword evidence="11" id="KW-1185">Reference proteome</keyword>
<dbReference type="OrthoDB" id="10257085at2759"/>
<dbReference type="Gene3D" id="1.50.10.10">
    <property type="match status" value="1"/>
</dbReference>
<keyword evidence="6" id="KW-0119">Carbohydrate metabolism</keyword>
<dbReference type="PANTHER" id="PTHR22298">
    <property type="entry name" value="ENDO-1,4-BETA-GLUCANASE"/>
    <property type="match status" value="1"/>
</dbReference>
<dbReference type="InterPro" id="IPR001701">
    <property type="entry name" value="Glyco_hydro_9"/>
</dbReference>
<proteinExistence type="inferred from homology"/>
<dbReference type="Proteomes" id="UP000631114">
    <property type="component" value="Unassembled WGS sequence"/>
</dbReference>
<evidence type="ECO:0000256" key="7">
    <source>
        <dbReference type="ARBA" id="ARBA00023295"/>
    </source>
</evidence>
<dbReference type="GO" id="GO:0008810">
    <property type="term" value="F:cellulase activity"/>
    <property type="evidence" value="ECO:0007669"/>
    <property type="project" value="UniProtKB-EC"/>
</dbReference>
<keyword evidence="5" id="KW-0136">Cellulose degradation</keyword>
<sequence length="102" mass="11362">MIIGDNVKFNFPMAFTTTMLSWSSLEHGGHGEPVRKCYEVPFGGQMDYLLKCASGYSRQALCNPGSDVARAATYMVFRKVGPLYSKLLLKTSKKVDYILGEK</sequence>